<evidence type="ECO:0000259" key="19">
    <source>
        <dbReference type="SMART" id="SM00079"/>
    </source>
</evidence>
<dbReference type="EMBL" id="CAJOAX010000767">
    <property type="protein sequence ID" value="CAF3647597.1"/>
    <property type="molecule type" value="Genomic_DNA"/>
</dbReference>
<dbReference type="InterPro" id="IPR015683">
    <property type="entry name" value="Ionotropic_Glu_rcpt"/>
</dbReference>
<evidence type="ECO:0000256" key="11">
    <source>
        <dbReference type="ARBA" id="ARBA00023257"/>
    </source>
</evidence>
<dbReference type="SUPFAM" id="SSF53822">
    <property type="entry name" value="Periplasmic binding protein-like I"/>
    <property type="match status" value="1"/>
</dbReference>
<feature type="binding site" evidence="15">
    <location>
        <position position="538"/>
    </location>
    <ligand>
        <name>L-glutamate</name>
        <dbReference type="ChEBI" id="CHEBI:29985"/>
    </ligand>
</feature>
<dbReference type="InterPro" id="IPR019594">
    <property type="entry name" value="Glu/Gly-bd"/>
</dbReference>
<feature type="binding site" evidence="15">
    <location>
        <position position="752"/>
    </location>
    <ligand>
        <name>L-glutamate</name>
        <dbReference type="ChEBI" id="CHEBI:29985"/>
    </ligand>
</feature>
<dbReference type="PRINTS" id="PR00177">
    <property type="entry name" value="NMDARECEPTOR"/>
</dbReference>
<dbReference type="SMART" id="SM00079">
    <property type="entry name" value="PBPe"/>
    <property type="match status" value="1"/>
</dbReference>
<feature type="disulfide bond" evidence="17">
    <location>
        <begin position="765"/>
        <end position="820"/>
    </location>
</feature>
<dbReference type="AlphaFoldDB" id="A0A818QVU7"/>
<dbReference type="FunFam" id="1.10.287.70:FF:000105">
    <property type="entry name" value="Eye-enriched kainate receptor, isoform A"/>
    <property type="match status" value="1"/>
</dbReference>
<reference evidence="21" key="1">
    <citation type="submission" date="2021-02" db="EMBL/GenBank/DDBJ databases">
        <authorList>
            <person name="Nowell W R."/>
        </authorList>
    </citation>
    <scope>NUCLEOTIDE SEQUENCE</scope>
</reference>
<dbReference type="InterPro" id="IPR001828">
    <property type="entry name" value="ANF_lig-bd_rcpt"/>
</dbReference>
<evidence type="ECO:0000256" key="17">
    <source>
        <dbReference type="PIRSR" id="PIRSR601508-3"/>
    </source>
</evidence>
<keyword evidence="2" id="KW-0813">Transport</keyword>
<keyword evidence="10" id="KW-0325">Glycoprotein</keyword>
<dbReference type="PANTHER" id="PTHR18966">
    <property type="entry name" value="IONOTROPIC GLUTAMATE RECEPTOR"/>
    <property type="match status" value="1"/>
</dbReference>
<evidence type="ECO:0000256" key="6">
    <source>
        <dbReference type="ARBA" id="ARBA00023018"/>
    </source>
</evidence>
<dbReference type="Pfam" id="PF00060">
    <property type="entry name" value="Lig_chan"/>
    <property type="match status" value="1"/>
</dbReference>
<keyword evidence="13" id="KW-0407">Ion channel</keyword>
<keyword evidence="7" id="KW-0406">Ion transport</keyword>
<evidence type="ECO:0000256" key="10">
    <source>
        <dbReference type="ARBA" id="ARBA00023180"/>
    </source>
</evidence>
<dbReference type="GO" id="GO:0015276">
    <property type="term" value="F:ligand-gated monoatomic ion channel activity"/>
    <property type="evidence" value="ECO:0007669"/>
    <property type="project" value="InterPro"/>
</dbReference>
<feature type="transmembrane region" description="Helical" evidence="18">
    <location>
        <begin position="6"/>
        <end position="29"/>
    </location>
</feature>
<keyword evidence="11" id="KW-0628">Postsynaptic cell membrane</keyword>
<evidence type="ECO:0000256" key="9">
    <source>
        <dbReference type="ARBA" id="ARBA00023170"/>
    </source>
</evidence>
<dbReference type="FunFam" id="3.40.190.10:FF:000210">
    <property type="entry name" value="Glutamate receptor ionotropic, kainate 1"/>
    <property type="match status" value="1"/>
</dbReference>
<dbReference type="InterPro" id="IPR001320">
    <property type="entry name" value="Iontro_rcpt_C"/>
</dbReference>
<feature type="transmembrane region" description="Helical" evidence="18">
    <location>
        <begin position="651"/>
        <end position="673"/>
    </location>
</feature>
<evidence type="ECO:0000256" key="14">
    <source>
        <dbReference type="ARBA" id="ARBA00034100"/>
    </source>
</evidence>
<keyword evidence="6" id="KW-0770">Synapse</keyword>
<dbReference type="FunFam" id="3.40.190.10:FF:000087">
    <property type="entry name" value="glutamate receptor 4 isoform X2"/>
    <property type="match status" value="1"/>
</dbReference>
<feature type="transmembrane region" description="Helical" evidence="18">
    <location>
        <begin position="578"/>
        <end position="599"/>
    </location>
</feature>
<evidence type="ECO:0000256" key="16">
    <source>
        <dbReference type="PIRSR" id="PIRSR601508-2"/>
    </source>
</evidence>
<evidence type="ECO:0000313" key="22">
    <source>
        <dbReference type="Proteomes" id="UP000663823"/>
    </source>
</evidence>
<dbReference type="GO" id="GO:0045211">
    <property type="term" value="C:postsynaptic membrane"/>
    <property type="evidence" value="ECO:0007669"/>
    <property type="project" value="UniProtKB-SubCell"/>
</dbReference>
<dbReference type="Proteomes" id="UP000663823">
    <property type="component" value="Unassembled WGS sequence"/>
</dbReference>
<keyword evidence="12" id="KW-1071">Ligand-gated ion channel</keyword>
<dbReference type="Gene3D" id="1.10.287.70">
    <property type="match status" value="1"/>
</dbReference>
<dbReference type="SUPFAM" id="SSF53850">
    <property type="entry name" value="Periplasmic binding protein-like II"/>
    <property type="match status" value="1"/>
</dbReference>
<accession>A0A818QVU7</accession>
<protein>
    <submittedName>
        <fullName evidence="21">Uncharacterized protein</fullName>
    </submittedName>
</protein>
<keyword evidence="5 18" id="KW-1133">Transmembrane helix</keyword>
<evidence type="ECO:0000256" key="13">
    <source>
        <dbReference type="ARBA" id="ARBA00023303"/>
    </source>
</evidence>
<gene>
    <name evidence="21" type="ORF">OTI717_LOCUS9186</name>
</gene>
<evidence type="ECO:0000313" key="21">
    <source>
        <dbReference type="EMBL" id="CAF3647597.1"/>
    </source>
</evidence>
<dbReference type="SUPFAM" id="SSF81324">
    <property type="entry name" value="Voltage-gated potassium channels"/>
    <property type="match status" value="1"/>
</dbReference>
<dbReference type="GO" id="GO:0038023">
    <property type="term" value="F:signaling receptor activity"/>
    <property type="evidence" value="ECO:0007669"/>
    <property type="project" value="InterPro"/>
</dbReference>
<feature type="binding site" evidence="15">
    <location>
        <position position="533"/>
    </location>
    <ligand>
        <name>L-glutamate</name>
        <dbReference type="ChEBI" id="CHEBI:29985"/>
    </ligand>
</feature>
<comment type="caution">
    <text evidence="21">The sequence shown here is derived from an EMBL/GenBank/DDBJ whole genome shotgun (WGS) entry which is preliminary data.</text>
</comment>
<feature type="site" description="Crucial to convey clamshell closure to channel opening" evidence="16">
    <location>
        <position position="680"/>
    </location>
</feature>
<feature type="binding site" evidence="15">
    <location>
        <position position="702"/>
    </location>
    <ligand>
        <name>L-glutamate</name>
        <dbReference type="ChEBI" id="CHEBI:29985"/>
    </ligand>
</feature>
<dbReference type="InterPro" id="IPR001508">
    <property type="entry name" value="Iono_Glu_rcpt_met"/>
</dbReference>
<organism evidence="21 22">
    <name type="scientific">Rotaria sordida</name>
    <dbReference type="NCBI Taxonomy" id="392033"/>
    <lineage>
        <taxon>Eukaryota</taxon>
        <taxon>Metazoa</taxon>
        <taxon>Spiralia</taxon>
        <taxon>Gnathifera</taxon>
        <taxon>Rotifera</taxon>
        <taxon>Eurotatoria</taxon>
        <taxon>Bdelloidea</taxon>
        <taxon>Philodinida</taxon>
        <taxon>Philodinidae</taxon>
        <taxon>Rotaria</taxon>
    </lineage>
</organism>
<evidence type="ECO:0000256" key="1">
    <source>
        <dbReference type="ARBA" id="ARBA00004651"/>
    </source>
</evidence>
<dbReference type="SMART" id="SM00918">
    <property type="entry name" value="Lig_chan-Glu_bd"/>
    <property type="match status" value="1"/>
</dbReference>
<keyword evidence="4 18" id="KW-0812">Transmembrane</keyword>
<name>A0A818QVU7_9BILA</name>
<evidence type="ECO:0000259" key="20">
    <source>
        <dbReference type="SMART" id="SM00918"/>
    </source>
</evidence>
<evidence type="ECO:0000256" key="4">
    <source>
        <dbReference type="ARBA" id="ARBA00022692"/>
    </source>
</evidence>
<keyword evidence="9" id="KW-0675">Receptor</keyword>
<evidence type="ECO:0000256" key="8">
    <source>
        <dbReference type="ARBA" id="ARBA00023136"/>
    </source>
</evidence>
<feature type="transmembrane region" description="Helical" evidence="18">
    <location>
        <begin position="841"/>
        <end position="863"/>
    </location>
</feature>
<evidence type="ECO:0000256" key="5">
    <source>
        <dbReference type="ARBA" id="ARBA00022989"/>
    </source>
</evidence>
<evidence type="ECO:0000256" key="12">
    <source>
        <dbReference type="ARBA" id="ARBA00023286"/>
    </source>
</evidence>
<dbReference type="Gene3D" id="3.40.50.2300">
    <property type="match status" value="2"/>
</dbReference>
<evidence type="ECO:0000256" key="2">
    <source>
        <dbReference type="ARBA" id="ARBA00022448"/>
    </source>
</evidence>
<evidence type="ECO:0000256" key="3">
    <source>
        <dbReference type="ARBA" id="ARBA00022475"/>
    </source>
</evidence>
<dbReference type="Gene3D" id="3.40.190.10">
    <property type="entry name" value="Periplasmic binding protein-like II"/>
    <property type="match status" value="2"/>
</dbReference>
<keyword evidence="8 18" id="KW-0472">Membrane</keyword>
<evidence type="ECO:0000256" key="18">
    <source>
        <dbReference type="SAM" id="Phobius"/>
    </source>
</evidence>
<dbReference type="InterPro" id="IPR028082">
    <property type="entry name" value="Peripla_BP_I"/>
</dbReference>
<proteinExistence type="predicted"/>
<feature type="domain" description="Ionotropic glutamate receptor C-terminal" evidence="19">
    <location>
        <begin position="439"/>
        <end position="816"/>
    </location>
</feature>
<sequence>MYFNLLLFIYFLHINIIQCTLNIPVGFIFHEYDQQFYTRMNSLARQYIFNKIERDFQYNIIEVIDTPKFDDCENNPWSKLCNQLSNGMMSIIGHINSNDLDWLSAFCSTYQIPFLNLNNNNNHLRNNFSISLMPDILPALISLIRRYQITQLVYIYDDIAGAHRLKQLIQIQTSNIIQNLNIISRYLDNPDDSYELLQSIEIISHTEVHTLSSIYLNSNIQHRYIVLDFQAFDTYRIMLDKIKHRSMTTSNYHYILLTLDAKQLDMTYFRYGGVNVTFFTLPSYYNQQTNENYIDLLKKENLFFVESLLLADAWETLLRTINHMLNSTDDVYEQLKVFQQEKFSNKLIQHVDCQDNYNQALSLGKIYFEHLINTNFQGLTGNVQFSNVTGQRINYTFDVYRVAGSNMPKHIGFFRAPDILEVADNVSYPSRMSFHNHTRLIVTIFDEPFVMLKKTPNDTLTERNIPHGTILDPSRLEGFCVELAYALCHDRLKFPYKFLIETKYGEEIEKGIWDGMVGALINRDADLAIASLTINGAREKVVDFSKPFIDLGISIMISKPEKEKPGVFSFMDPLAKEIWICVIVSYLFVSGILFFISRFSPYEWYYENESDLIPRNKFSLHNALFFSFAAFMHQGVDLLPRSISGRVVTSAWWFFSLILVSSYTANLAAFLTIEKLVPPVETVEELAKQTDIRYGTLKGGSTMAFFNKSTLTTFKRMWDFMQQHQDDVFVSSNSEGIEKVRQSKGKFAFLLESSLNEYVNERNPCDTMRIGENIDAKGYGIATPLGSDLREAINIAVLELTESGLLERLKQKWYYERSECTSLGSKDSKQSTPLNLANVAGMFYVLIIGLGSSMVIAFIEFLFKAKHDSKRFNQNIRDVMRRNLRISITGIDFDEKLHKDECWPLKQQELISSSSPSRNIHHNERTPTTTHKLHLKKTNNDKDVIF</sequence>
<comment type="subcellular location">
    <subcellularLocation>
        <location evidence="1">Cell membrane</location>
        <topology evidence="1">Multi-pass membrane protein</topology>
    </subcellularLocation>
    <subcellularLocation>
        <location evidence="14">Postsynaptic cell membrane</location>
    </subcellularLocation>
</comment>
<feature type="binding site" evidence="15">
    <location>
        <position position="701"/>
    </location>
    <ligand>
        <name>L-glutamate</name>
        <dbReference type="ChEBI" id="CHEBI:29985"/>
    </ligand>
</feature>
<keyword evidence="17" id="KW-1015">Disulfide bond</keyword>
<dbReference type="Pfam" id="PF10613">
    <property type="entry name" value="Lig_chan-Glu_bd"/>
    <property type="match status" value="1"/>
</dbReference>
<feature type="domain" description="Ionotropic glutamate receptor L-glutamate and glycine-binding" evidence="20">
    <location>
        <begin position="466"/>
        <end position="522"/>
    </location>
</feature>
<evidence type="ECO:0000256" key="15">
    <source>
        <dbReference type="PIRSR" id="PIRSR601508-1"/>
    </source>
</evidence>
<feature type="transmembrane region" description="Helical" evidence="18">
    <location>
        <begin position="619"/>
        <end position="639"/>
    </location>
</feature>
<evidence type="ECO:0000256" key="7">
    <source>
        <dbReference type="ARBA" id="ARBA00023065"/>
    </source>
</evidence>
<dbReference type="Pfam" id="PF01094">
    <property type="entry name" value="ANF_receptor"/>
    <property type="match status" value="1"/>
</dbReference>
<keyword evidence="3" id="KW-1003">Cell membrane</keyword>